<dbReference type="PROSITE" id="PS00036">
    <property type="entry name" value="BZIP_BASIC"/>
    <property type="match status" value="1"/>
</dbReference>
<reference evidence="3" key="3">
    <citation type="submission" date="2025-09" db="UniProtKB">
        <authorList>
            <consortium name="Ensembl"/>
        </authorList>
    </citation>
    <scope>IDENTIFICATION</scope>
</reference>
<feature type="compositionally biased region" description="Low complexity" evidence="1">
    <location>
        <begin position="295"/>
        <end position="315"/>
    </location>
</feature>
<feature type="compositionally biased region" description="Pro residues" evidence="1">
    <location>
        <begin position="64"/>
        <end position="80"/>
    </location>
</feature>
<dbReference type="Proteomes" id="UP000694397">
    <property type="component" value="Chromosome 13"/>
</dbReference>
<dbReference type="GO" id="GO:0005634">
    <property type="term" value="C:nucleus"/>
    <property type="evidence" value="ECO:0007669"/>
    <property type="project" value="TreeGrafter"/>
</dbReference>
<dbReference type="InterPro" id="IPR046347">
    <property type="entry name" value="bZIP_sf"/>
</dbReference>
<protein>
    <submittedName>
        <fullName evidence="3">FOS like 1, AP-1 transcription factor subunit a</fullName>
    </submittedName>
</protein>
<feature type="region of interest" description="Disordered" evidence="1">
    <location>
        <begin position="1"/>
        <end position="43"/>
    </location>
</feature>
<reference evidence="3" key="2">
    <citation type="submission" date="2025-08" db="UniProtKB">
        <authorList>
            <consortium name="Ensembl"/>
        </authorList>
    </citation>
    <scope>IDENTIFICATION</scope>
</reference>
<dbReference type="SUPFAM" id="SSF57959">
    <property type="entry name" value="Leucine zipper domain"/>
    <property type="match status" value="1"/>
</dbReference>
<keyword evidence="4" id="KW-1185">Reference proteome</keyword>
<evidence type="ECO:0000313" key="3">
    <source>
        <dbReference type="Ensembl" id="ENSSFOP00015014033.2"/>
    </source>
</evidence>
<dbReference type="SMART" id="SM00338">
    <property type="entry name" value="BRLZ"/>
    <property type="match status" value="1"/>
</dbReference>
<dbReference type="OrthoDB" id="5866312at2759"/>
<organism evidence="3 4">
    <name type="scientific">Scleropages formosus</name>
    <name type="common">Asian bonytongue</name>
    <name type="synonym">Osteoglossum formosum</name>
    <dbReference type="NCBI Taxonomy" id="113540"/>
    <lineage>
        <taxon>Eukaryota</taxon>
        <taxon>Metazoa</taxon>
        <taxon>Chordata</taxon>
        <taxon>Craniata</taxon>
        <taxon>Vertebrata</taxon>
        <taxon>Euteleostomi</taxon>
        <taxon>Actinopterygii</taxon>
        <taxon>Neopterygii</taxon>
        <taxon>Teleostei</taxon>
        <taxon>Osteoglossocephala</taxon>
        <taxon>Osteoglossomorpha</taxon>
        <taxon>Osteoglossiformes</taxon>
        <taxon>Osteoglossidae</taxon>
        <taxon>Scleropages</taxon>
    </lineage>
</organism>
<feature type="compositionally biased region" description="Low complexity" evidence="1">
    <location>
        <begin position="17"/>
        <end position="28"/>
    </location>
</feature>
<name>A0A8C9V229_SCLFO</name>
<dbReference type="Ensembl" id="ENSSFOT00015014204.2">
    <property type="protein sequence ID" value="ENSSFOP00015014033.2"/>
    <property type="gene ID" value="ENSSFOG00015009063.2"/>
</dbReference>
<dbReference type="PANTHER" id="PTHR23351:SF25">
    <property type="entry name" value="FOS-RELATED ANTIGEN 2"/>
    <property type="match status" value="1"/>
</dbReference>
<dbReference type="AlphaFoldDB" id="A0A8C9V229"/>
<dbReference type="GO" id="GO:0000978">
    <property type="term" value="F:RNA polymerase II cis-regulatory region sequence-specific DNA binding"/>
    <property type="evidence" value="ECO:0007669"/>
    <property type="project" value="TreeGrafter"/>
</dbReference>
<accession>A0A8C9V229</accession>
<dbReference type="FunFam" id="1.20.5.170:FF:000006">
    <property type="entry name" value="fos-related antigen 2 isoform X1"/>
    <property type="match status" value="1"/>
</dbReference>
<dbReference type="CDD" id="cd14721">
    <property type="entry name" value="bZIP_Fos"/>
    <property type="match status" value="1"/>
</dbReference>
<dbReference type="GO" id="GO:0000981">
    <property type="term" value="F:DNA-binding transcription factor activity, RNA polymerase II-specific"/>
    <property type="evidence" value="ECO:0007669"/>
    <property type="project" value="TreeGrafter"/>
</dbReference>
<feature type="region of interest" description="Disordered" evidence="1">
    <location>
        <begin position="192"/>
        <end position="250"/>
    </location>
</feature>
<feature type="compositionally biased region" description="Low complexity" evidence="1">
    <location>
        <begin position="240"/>
        <end position="250"/>
    </location>
</feature>
<dbReference type="GeneTree" id="ENSGT00940000160034"/>
<evidence type="ECO:0000259" key="2">
    <source>
        <dbReference type="PROSITE" id="PS50217"/>
    </source>
</evidence>
<dbReference type="InterPro" id="IPR004827">
    <property type="entry name" value="bZIP"/>
</dbReference>
<dbReference type="PANTHER" id="PTHR23351">
    <property type="entry name" value="FOS TRANSCRIPTION FACTOR-RELATED"/>
    <property type="match status" value="1"/>
</dbReference>
<dbReference type="InterPro" id="IPR000837">
    <property type="entry name" value="AP-1"/>
</dbReference>
<dbReference type="Pfam" id="PF00170">
    <property type="entry name" value="bZIP_1"/>
    <property type="match status" value="1"/>
</dbReference>
<feature type="region of interest" description="Disordered" evidence="1">
    <location>
        <begin position="293"/>
        <end position="348"/>
    </location>
</feature>
<proteinExistence type="predicted"/>
<dbReference type="PROSITE" id="PS50217">
    <property type="entry name" value="BZIP"/>
    <property type="match status" value="1"/>
</dbReference>
<feature type="compositionally biased region" description="Low complexity" evidence="1">
    <location>
        <begin position="329"/>
        <end position="342"/>
    </location>
</feature>
<evidence type="ECO:0000313" key="4">
    <source>
        <dbReference type="Proteomes" id="UP000694397"/>
    </source>
</evidence>
<dbReference type="PRINTS" id="PR00042">
    <property type="entry name" value="LEUZIPPRFOS"/>
</dbReference>
<reference evidence="3 4" key="1">
    <citation type="submission" date="2019-04" db="EMBL/GenBank/DDBJ databases">
        <authorList>
            <consortium name="Wellcome Sanger Institute Data Sharing"/>
        </authorList>
    </citation>
    <scope>NUCLEOTIDE SEQUENCE [LARGE SCALE GENOMIC DNA]</scope>
</reference>
<gene>
    <name evidence="3" type="primary">FOSL1</name>
    <name evidence="3" type="synonym">fosl1a</name>
</gene>
<feature type="domain" description="BZIP" evidence="2">
    <location>
        <begin position="123"/>
        <end position="186"/>
    </location>
</feature>
<dbReference type="Gene3D" id="1.20.5.170">
    <property type="match status" value="1"/>
</dbReference>
<evidence type="ECO:0000256" key="1">
    <source>
        <dbReference type="SAM" id="MobiDB-lite"/>
    </source>
</evidence>
<sequence>MYRSYGNANEPGEQCFSSSGSLNPSASSADERQKFPVTGAGQFVPSLNTITSSHDLQWLVQPSLMPPPGLPRAPRPPLPVEPGLVSHPRHPSQTHLLRPGVIRAIGGPPTRRRNDEFLSPEEMERRRIRRERNKMAAAKCRNRRRELTDSLQNETDQLESDKANLQKEIAELQKEKEKLELVLEAHRPICKIEDSDSDSDPDSELPSLGAVKMEPRDLDSPGTSAKCQKRPEKPKPKIFLPSPVSNLPSSSASVVAADSESLHTPVLISTPSLTPLSASLVFTYPSAPLDTNTASSSHHLALPGSSSSSSVSQHSQNPRPCSVAHRRSSSSGDQSSDHSLNSPTILTL</sequence>
<feature type="region of interest" description="Disordered" evidence="1">
    <location>
        <begin position="64"/>
        <end position="159"/>
    </location>
</feature>